<evidence type="ECO:0000313" key="3">
    <source>
        <dbReference type="Proteomes" id="UP000002785"/>
    </source>
</evidence>
<dbReference type="EMBL" id="CM000951">
    <property type="protein sequence ID" value="EDY60953.2"/>
    <property type="molecule type" value="Genomic_DNA"/>
</dbReference>
<name>B5I798_STRX2</name>
<dbReference type="eggNOG" id="ENOG5033R9G">
    <property type="taxonomic scope" value="Bacteria"/>
</dbReference>
<sequence length="418" mass="45344">MRAVDLANSPAEAGLSDAAVRHMVMAAAAMAAKALTDTEQSAEGRLGTLMDAYGRVQAARGPAAPLSFGRFRALLRGDLARLLPAAVPAEEMDGVRLIDPDGDFDEDFFDLEIEQRVLMRALAKTTHGGRPASTRTLEAEMDQDRVFTALRKRMDQDAYVHGRSSLIRMPAGSDAQLRRLNLPSSVAEFYRPVCFDAMWDRWWFACPVCHWPMKVTVHGSRAGTRTGGVRCFHRPHATWGAAYSFKLPDAGRPPVLRPQSRPAAPSGAQAVLFPDLTGQVPEPVPVEGHKALTRGVWRWTTVPGLVEIALFDALRERGLSVALWPELDAYDLLVTAGQGASRAEFRLDVKDYTSALLLAKKIQADGGDRGGAEWLVVPDYRESSLELVGSVAGEFALKAATASGIGELICKKAGAAWQ</sequence>
<dbReference type="InterPro" id="IPR040828">
    <property type="entry name" value="pPIWI_RE_REase"/>
</dbReference>
<evidence type="ECO:0000313" key="2">
    <source>
        <dbReference type="EMBL" id="EDY60953.2"/>
    </source>
</evidence>
<keyword evidence="3" id="KW-1185">Reference proteome</keyword>
<dbReference type="Proteomes" id="UP000002785">
    <property type="component" value="Chromosome"/>
</dbReference>
<organism evidence="2 3">
    <name type="scientific">Streptomyces sviceus (strain ATCC 29083 / DSM 924 / JCM 4929 / NBRC 13980 / NCIMB 11184 / NRRL 5439 / UC 5370)</name>
    <dbReference type="NCBI Taxonomy" id="463191"/>
    <lineage>
        <taxon>Bacteria</taxon>
        <taxon>Bacillati</taxon>
        <taxon>Actinomycetota</taxon>
        <taxon>Actinomycetes</taxon>
        <taxon>Kitasatosporales</taxon>
        <taxon>Streptomycetaceae</taxon>
        <taxon>Streptomyces</taxon>
    </lineage>
</organism>
<accession>B5I798</accession>
<dbReference type="HOGENOM" id="CLU_060955_0_0_11"/>
<dbReference type="Pfam" id="PF18154">
    <property type="entry name" value="pPIWI_RE_REase"/>
    <property type="match status" value="1"/>
</dbReference>
<dbReference type="AlphaFoldDB" id="B5I798"/>
<proteinExistence type="predicted"/>
<protein>
    <recommendedName>
        <fullName evidence="1">REase associating with pPIWI RE domain-containing protein</fullName>
    </recommendedName>
</protein>
<feature type="domain" description="REase associating with pPIWI RE" evidence="1">
    <location>
        <begin position="304"/>
        <end position="414"/>
    </location>
</feature>
<reference evidence="2" key="1">
    <citation type="submission" date="2009-10" db="EMBL/GenBank/DDBJ databases">
        <title>The genome sequence of Streptomyces sviceus strain ATCC 29083.</title>
        <authorList>
            <consortium name="The Broad Institute Genome Sequencing Platform"/>
            <consortium name="Broad Institute Microbial Sequencing Center"/>
            <person name="Fischbach M."/>
            <person name="Godfrey P."/>
            <person name="Ward D."/>
            <person name="Young S."/>
            <person name="Zeng Q."/>
            <person name="Koehrsen M."/>
            <person name="Alvarado L."/>
            <person name="Berlin A.M."/>
            <person name="Bochicchio J."/>
            <person name="Borenstein D."/>
            <person name="Chapman S.B."/>
            <person name="Chen Z."/>
            <person name="Engels R."/>
            <person name="Freedman E."/>
            <person name="Gellesch M."/>
            <person name="Goldberg J."/>
            <person name="Griggs A."/>
            <person name="Gujja S."/>
            <person name="Heilman E.R."/>
            <person name="Heiman D.I."/>
            <person name="Hepburn T.A."/>
            <person name="Howarth C."/>
            <person name="Jen D."/>
            <person name="Larson L."/>
            <person name="Lewis B."/>
            <person name="Mehta T."/>
            <person name="Park D."/>
            <person name="Pearson M."/>
            <person name="Richards J."/>
            <person name="Roberts A."/>
            <person name="Saif S."/>
            <person name="Shea T.D."/>
            <person name="Shenoy N."/>
            <person name="Sisk P."/>
            <person name="Stolte C."/>
            <person name="Sykes S.N."/>
            <person name="Thomson T."/>
            <person name="Walk T."/>
            <person name="White J."/>
            <person name="Yandava C."/>
            <person name="Straight P."/>
            <person name="Clardy J."/>
            <person name="Hung D."/>
            <person name="Kolter R."/>
            <person name="Mekalanos J."/>
            <person name="Walker S."/>
            <person name="Walsh C.T."/>
            <person name="Wieland-Brown L.C."/>
            <person name="Haas B."/>
            <person name="Nusbaum C."/>
            <person name="Birren B."/>
        </authorList>
    </citation>
    <scope>NUCLEOTIDE SEQUENCE [LARGE SCALE GENOMIC DNA]</scope>
    <source>
        <strain evidence="2">ATCC 29083</strain>
    </source>
</reference>
<gene>
    <name evidence="2" type="ORF">SSEG_10197</name>
</gene>
<evidence type="ECO:0000259" key="1">
    <source>
        <dbReference type="Pfam" id="PF18154"/>
    </source>
</evidence>